<dbReference type="InterPro" id="IPR035979">
    <property type="entry name" value="RBD_domain_sf"/>
</dbReference>
<dbReference type="Gene3D" id="3.30.70.330">
    <property type="match status" value="1"/>
</dbReference>
<feature type="compositionally biased region" description="Basic and acidic residues" evidence="3">
    <location>
        <begin position="506"/>
        <end position="515"/>
    </location>
</feature>
<dbReference type="AlphaFoldDB" id="A0AAV2QI86"/>
<dbReference type="CDD" id="cd12257">
    <property type="entry name" value="RRM1_RBM26_like"/>
    <property type="match status" value="1"/>
</dbReference>
<reference evidence="4 5" key="1">
    <citation type="submission" date="2024-05" db="EMBL/GenBank/DDBJ databases">
        <authorList>
            <person name="Wallberg A."/>
        </authorList>
    </citation>
    <scope>NUCLEOTIDE SEQUENCE [LARGE SCALE GENOMIC DNA]</scope>
</reference>
<name>A0AAV2QI86_MEGNR</name>
<feature type="region of interest" description="Disordered" evidence="3">
    <location>
        <begin position="99"/>
        <end position="232"/>
    </location>
</feature>
<evidence type="ECO:0000313" key="5">
    <source>
        <dbReference type="Proteomes" id="UP001497623"/>
    </source>
</evidence>
<feature type="coiled-coil region" evidence="2">
    <location>
        <begin position="346"/>
        <end position="421"/>
    </location>
</feature>
<feature type="compositionally biased region" description="Basic and acidic residues" evidence="3">
    <location>
        <begin position="102"/>
        <end position="118"/>
    </location>
</feature>
<dbReference type="GO" id="GO:0003723">
    <property type="term" value="F:RNA binding"/>
    <property type="evidence" value="ECO:0007669"/>
    <property type="project" value="UniProtKB-KW"/>
</dbReference>
<keyword evidence="2" id="KW-0175">Coiled coil</keyword>
<evidence type="ECO:0000256" key="3">
    <source>
        <dbReference type="SAM" id="MobiDB-lite"/>
    </source>
</evidence>
<protein>
    <recommendedName>
        <fullName evidence="6">RRM domain-containing protein</fullName>
    </recommendedName>
</protein>
<proteinExistence type="predicted"/>
<sequence length="530" mass="60670">MEKEIKLHSKKQIGKKEICKVSVIEAKKNEDIGEQKLKESCDKKDEQCTIEEEHEIKEESENLLRVFLFSIENKISYKDKEPGIDIYESDTFKDTIASTDYIETKSNEIPGKKDEKKKSSSPSIDQSHRSRWKDRKDSFHKKINQDGKKQFKHEYSKYKSFNLERRKRSRSKDRKYITSSSSKKNRTSGTNERKEKDSENVMFSRSPDGIKSLRNKDAASCKSAPPQELPGKHEGTLELRKIPAGLNSISYLEAHFGKFGKISNIMVEYEGSPDKALVTFTSYSEANIAYSTTEAVLGNRFIKVLWHNPNKSKNVNIDGRGGGQGSIFKRLGTRHVNKTFINKDTEMSVKNKLEKQKAEAIKLKAEMEKRKQQLMKNQMQQLKILINRLETNKSTMKPEEIKTFLNTIKSLQSAIDNTRDQILVNKELSINNAPSSQNVQSITPSMPAGYNQMETQQRTLPTMSNDETMEELTKEIVEEVEAECSLIEVNEPKRTTETGYLNPRSFEAEHGRKEASPLPDTQQGEDCVSE</sequence>
<evidence type="ECO:0000313" key="4">
    <source>
        <dbReference type="EMBL" id="CAL4084086.1"/>
    </source>
</evidence>
<dbReference type="InterPro" id="IPR012677">
    <property type="entry name" value="Nucleotide-bd_a/b_plait_sf"/>
</dbReference>
<feature type="compositionally biased region" description="Basic residues" evidence="3">
    <location>
        <begin position="129"/>
        <end position="142"/>
    </location>
</feature>
<feature type="region of interest" description="Disordered" evidence="3">
    <location>
        <begin position="488"/>
        <end position="530"/>
    </location>
</feature>
<keyword evidence="5" id="KW-1185">Reference proteome</keyword>
<gene>
    <name evidence="4" type="ORF">MNOR_LOCUS12314</name>
</gene>
<evidence type="ECO:0000256" key="1">
    <source>
        <dbReference type="ARBA" id="ARBA00022884"/>
    </source>
</evidence>
<dbReference type="InterPro" id="IPR045137">
    <property type="entry name" value="RBM26/27"/>
</dbReference>
<dbReference type="EMBL" id="CAXKWB010006728">
    <property type="protein sequence ID" value="CAL4084086.1"/>
    <property type="molecule type" value="Genomic_DNA"/>
</dbReference>
<dbReference type="Proteomes" id="UP001497623">
    <property type="component" value="Unassembled WGS sequence"/>
</dbReference>
<evidence type="ECO:0008006" key="6">
    <source>
        <dbReference type="Google" id="ProtNLM"/>
    </source>
</evidence>
<comment type="caution">
    <text evidence="4">The sequence shown here is derived from an EMBL/GenBank/DDBJ whole genome shotgun (WGS) entry which is preliminary data.</text>
</comment>
<keyword evidence="1" id="KW-0694">RNA-binding</keyword>
<dbReference type="GO" id="GO:0005634">
    <property type="term" value="C:nucleus"/>
    <property type="evidence" value="ECO:0007669"/>
    <property type="project" value="TreeGrafter"/>
</dbReference>
<dbReference type="PANTHER" id="PTHR14398:SF0">
    <property type="entry name" value="ZINC FINGER PROTEIN SWM"/>
    <property type="match status" value="1"/>
</dbReference>
<dbReference type="SUPFAM" id="SSF54928">
    <property type="entry name" value="RNA-binding domain, RBD"/>
    <property type="match status" value="1"/>
</dbReference>
<evidence type="ECO:0000256" key="2">
    <source>
        <dbReference type="SAM" id="Coils"/>
    </source>
</evidence>
<accession>A0AAV2QI86</accession>
<feature type="compositionally biased region" description="Basic and acidic residues" evidence="3">
    <location>
        <begin position="143"/>
        <end position="157"/>
    </location>
</feature>
<dbReference type="PANTHER" id="PTHR14398">
    <property type="entry name" value="RNA RECOGNITION RRM/RNP DOMAIN"/>
    <property type="match status" value="1"/>
</dbReference>
<feature type="compositionally biased region" description="Polar residues" evidence="3">
    <location>
        <begin position="177"/>
        <end position="190"/>
    </location>
</feature>
<organism evidence="4 5">
    <name type="scientific">Meganyctiphanes norvegica</name>
    <name type="common">Northern krill</name>
    <name type="synonym">Thysanopoda norvegica</name>
    <dbReference type="NCBI Taxonomy" id="48144"/>
    <lineage>
        <taxon>Eukaryota</taxon>
        <taxon>Metazoa</taxon>
        <taxon>Ecdysozoa</taxon>
        <taxon>Arthropoda</taxon>
        <taxon>Crustacea</taxon>
        <taxon>Multicrustacea</taxon>
        <taxon>Malacostraca</taxon>
        <taxon>Eumalacostraca</taxon>
        <taxon>Eucarida</taxon>
        <taxon>Euphausiacea</taxon>
        <taxon>Euphausiidae</taxon>
        <taxon>Meganyctiphanes</taxon>
    </lineage>
</organism>